<feature type="compositionally biased region" description="Pro residues" evidence="1">
    <location>
        <begin position="86"/>
        <end position="101"/>
    </location>
</feature>
<dbReference type="EMBL" id="JAYKXP010000263">
    <property type="protein sequence ID" value="KAK7017064.1"/>
    <property type="molecule type" value="Genomic_DNA"/>
</dbReference>
<dbReference type="SUPFAM" id="SSF56204">
    <property type="entry name" value="Hect, E3 ligase catalytic domain"/>
    <property type="match status" value="1"/>
</dbReference>
<protein>
    <submittedName>
        <fullName evidence="2">Uncharacterized protein</fullName>
    </submittedName>
</protein>
<comment type="caution">
    <text evidence="2">The sequence shown here is derived from an EMBL/GenBank/DDBJ whole genome shotgun (WGS) entry which is preliminary data.</text>
</comment>
<feature type="compositionally biased region" description="Low complexity" evidence="1">
    <location>
        <begin position="64"/>
        <end position="85"/>
    </location>
</feature>
<organism evidence="2 3">
    <name type="scientific">Paramarasmius palmivorus</name>
    <dbReference type="NCBI Taxonomy" id="297713"/>
    <lineage>
        <taxon>Eukaryota</taxon>
        <taxon>Fungi</taxon>
        <taxon>Dikarya</taxon>
        <taxon>Basidiomycota</taxon>
        <taxon>Agaricomycotina</taxon>
        <taxon>Agaricomycetes</taxon>
        <taxon>Agaricomycetidae</taxon>
        <taxon>Agaricales</taxon>
        <taxon>Marasmiineae</taxon>
        <taxon>Marasmiaceae</taxon>
        <taxon>Paramarasmius</taxon>
    </lineage>
</organism>
<evidence type="ECO:0000313" key="3">
    <source>
        <dbReference type="Proteomes" id="UP001383192"/>
    </source>
</evidence>
<dbReference type="InterPro" id="IPR035983">
    <property type="entry name" value="Hect_E3_ubiquitin_ligase"/>
</dbReference>
<name>A0AAW0AVT5_9AGAR</name>
<feature type="region of interest" description="Disordered" evidence="1">
    <location>
        <begin position="480"/>
        <end position="536"/>
    </location>
</feature>
<feature type="region of interest" description="Disordered" evidence="1">
    <location>
        <begin position="35"/>
        <end position="110"/>
    </location>
</feature>
<keyword evidence="3" id="KW-1185">Reference proteome</keyword>
<proteinExistence type="predicted"/>
<sequence>DTLRGAMDQANMNPEMFMQGLCAWLQNHPQMISSSFPNTNAFPNISQPVPTQPAPTQLPPTQLPPTQAAPTQLPSTQLPSTQLPPNQLPPNQLPPQPPPTQLPMTQSEPLNPLSFMSQLQANAPMSQTPQLPPPPLAGNLPVAQALPPAQPSVPPAQAIARPIQAPYTSINMLSSVASSSGTAFPSLSLIQRANADRMDSAERHSRQNKKKRGKAFVLPSLASDVRPPQIEDCMAIAEGDIRVANVEVWIHPAQPTNAERRRLHLPKNMYRYHRNEETYKMVLNSLNLLHQFPNLPITTRLVELVQHLSCLLNSKGYIFPPVAEISRGFALHEGLPLQLLSYTNLGRPNGSNKTPRIASASYRSETTIADLLANPREFAVAKWSISDKNYFIIHLCIRSTVTEALVNLKEVYLGNDDSTRIHRCIHKRVYGMFQSDVDARVYEGCSIFDEDLMEADCDPADGEEEVGEERIVAQLLRPSGTMSNSSAARNSSPISSASSRRSTTSQISLASSGRTPSSRISSASSTRTSSSRVSSFSSGVSWMDENIDISSESCSELWQFPEISEQTDDYLGIILNRSDILDAVEVVYELETDGPMHSFSITGYDLEGLTASWKRKILECIEKQDFSVMYNPTRHFIQTEANLDGPDYEVTSGPGIEREVVHTLAKEYLETRRSEFFALRYGGFCTLATIPAQSALLMSDTKKRDLQLLGAIVGLCLLYGYPVDPINPLLLIYLLYDNNPASLTKSLVSTWFPELFKILSIWISLSATDTIPQEVAIHLINYHETMPSAFTGRSEEMHKQFGWQMLRHVVVGPEPIQHPYFQAFLEGFMLPCLEGKMTLGRVAQAYKGGPAALVSSVYTCNISGYSSLRITFTKTMKEETRAKLSQAMLANPLYQSMRTVEDILRDFLEGRGIPCPQLLSAVSSRFNKGVNLEDAISDGPSGDTFRCRMFCWAATGVPFVLLDEPKIEVRLVDETDESYSRESVGHRISFLEQGLLENRYEDEEDPEAEKKDSRVAMHHWLLSTILDNVGTNNIL</sequence>
<dbReference type="GO" id="GO:0004842">
    <property type="term" value="F:ubiquitin-protein transferase activity"/>
    <property type="evidence" value="ECO:0007669"/>
    <property type="project" value="InterPro"/>
</dbReference>
<accession>A0AAW0AVT5</accession>
<feature type="compositionally biased region" description="Polar residues" evidence="1">
    <location>
        <begin position="35"/>
        <end position="46"/>
    </location>
</feature>
<feature type="compositionally biased region" description="Pro residues" evidence="1">
    <location>
        <begin position="50"/>
        <end position="63"/>
    </location>
</feature>
<dbReference type="Proteomes" id="UP001383192">
    <property type="component" value="Unassembled WGS sequence"/>
</dbReference>
<evidence type="ECO:0000313" key="2">
    <source>
        <dbReference type="EMBL" id="KAK7017064.1"/>
    </source>
</evidence>
<feature type="compositionally biased region" description="Low complexity" evidence="1">
    <location>
        <begin position="483"/>
        <end position="536"/>
    </location>
</feature>
<gene>
    <name evidence="2" type="ORF">VNI00_018717</name>
</gene>
<feature type="non-terminal residue" evidence="2">
    <location>
        <position position="1"/>
    </location>
</feature>
<evidence type="ECO:0000256" key="1">
    <source>
        <dbReference type="SAM" id="MobiDB-lite"/>
    </source>
</evidence>
<reference evidence="2 3" key="1">
    <citation type="submission" date="2024-01" db="EMBL/GenBank/DDBJ databases">
        <title>A draft genome for a cacao thread blight-causing isolate of Paramarasmius palmivorus.</title>
        <authorList>
            <person name="Baruah I.K."/>
            <person name="Bukari Y."/>
            <person name="Amoako-Attah I."/>
            <person name="Meinhardt L.W."/>
            <person name="Bailey B.A."/>
            <person name="Cohen S.P."/>
        </authorList>
    </citation>
    <scope>NUCLEOTIDE SEQUENCE [LARGE SCALE GENOMIC DNA]</scope>
    <source>
        <strain evidence="2 3">GH-12</strain>
    </source>
</reference>
<dbReference type="AlphaFoldDB" id="A0AAW0AVT5"/>